<dbReference type="Gene3D" id="3.40.630.30">
    <property type="match status" value="1"/>
</dbReference>
<dbReference type="PANTHER" id="PTHR13538">
    <property type="entry name" value="N-ACETYLTRANSFERASE 6"/>
    <property type="match status" value="1"/>
</dbReference>
<dbReference type="SUPFAM" id="SSF55729">
    <property type="entry name" value="Acyl-CoA N-acyltransferases (Nat)"/>
    <property type="match status" value="1"/>
</dbReference>
<evidence type="ECO:0000313" key="3">
    <source>
        <dbReference type="Proteomes" id="UP001248581"/>
    </source>
</evidence>
<dbReference type="PROSITE" id="PS51186">
    <property type="entry name" value="GNAT"/>
    <property type="match status" value="1"/>
</dbReference>
<accession>A0ABY9TM34</accession>
<dbReference type="Proteomes" id="UP001248581">
    <property type="component" value="Chromosome"/>
</dbReference>
<sequence>MKIRRANKLDIEEIVACVNSSYFHYIERIGKKPAPMLANYQQAIDEHTVYVVTDGSVVVGVLVLIESNNQLFIENIAIHKNSQGKGFGKSLLNLAESIATTTGHEFIELYTHESMVENISLYKHFGYCISHQITEHGYNRVYMKKRLIS</sequence>
<keyword evidence="3" id="KW-1185">Reference proteome</keyword>
<dbReference type="EMBL" id="CP134146">
    <property type="protein sequence ID" value="WNC68840.1"/>
    <property type="molecule type" value="Genomic_DNA"/>
</dbReference>
<dbReference type="PANTHER" id="PTHR13538:SF4">
    <property type="entry name" value="N-ALPHA-ACETYLTRANSFERASE 80"/>
    <property type="match status" value="1"/>
</dbReference>
<evidence type="ECO:0000313" key="2">
    <source>
        <dbReference type="EMBL" id="WNC68840.1"/>
    </source>
</evidence>
<organism evidence="2 3">
    <name type="scientific">Thalassotalea nanhaiensis</name>
    <dbReference type="NCBI Taxonomy" id="3065648"/>
    <lineage>
        <taxon>Bacteria</taxon>
        <taxon>Pseudomonadati</taxon>
        <taxon>Pseudomonadota</taxon>
        <taxon>Gammaproteobacteria</taxon>
        <taxon>Alteromonadales</taxon>
        <taxon>Colwelliaceae</taxon>
        <taxon>Thalassotalea</taxon>
    </lineage>
</organism>
<feature type="domain" description="N-acetyltransferase" evidence="1">
    <location>
        <begin position="1"/>
        <end position="148"/>
    </location>
</feature>
<protein>
    <submittedName>
        <fullName evidence="2">GNAT family N-acetyltransferase</fullName>
    </submittedName>
</protein>
<dbReference type="InterPro" id="IPR000182">
    <property type="entry name" value="GNAT_dom"/>
</dbReference>
<proteinExistence type="predicted"/>
<reference evidence="3" key="1">
    <citation type="submission" date="2023-09" db="EMBL/GenBank/DDBJ databases">
        <authorList>
            <person name="Li S."/>
            <person name="Li X."/>
            <person name="Zhang C."/>
            <person name="Zhao Z."/>
        </authorList>
    </citation>
    <scope>NUCLEOTIDE SEQUENCE [LARGE SCALE GENOMIC DNA]</scope>
    <source>
        <strain evidence="3">SQ345</strain>
    </source>
</reference>
<dbReference type="InterPro" id="IPR039840">
    <property type="entry name" value="NAA80"/>
</dbReference>
<dbReference type="InterPro" id="IPR016181">
    <property type="entry name" value="Acyl_CoA_acyltransferase"/>
</dbReference>
<evidence type="ECO:0000259" key="1">
    <source>
        <dbReference type="PROSITE" id="PS51186"/>
    </source>
</evidence>
<dbReference type="Pfam" id="PF00583">
    <property type="entry name" value="Acetyltransf_1"/>
    <property type="match status" value="1"/>
</dbReference>
<gene>
    <name evidence="2" type="ORF">RI845_01500</name>
</gene>
<name>A0ABY9TM34_9GAMM</name>
<dbReference type="RefSeq" id="WP_348387994.1">
    <property type="nucleotide sequence ID" value="NZ_CP134146.1"/>
</dbReference>
<dbReference type="CDD" id="cd04301">
    <property type="entry name" value="NAT_SF"/>
    <property type="match status" value="1"/>
</dbReference>